<dbReference type="OrthoDB" id="3208495at2759"/>
<dbReference type="Pfam" id="PF18759">
    <property type="entry name" value="Plavaka"/>
    <property type="match status" value="1"/>
</dbReference>
<feature type="region of interest" description="Disordered" evidence="1">
    <location>
        <begin position="551"/>
        <end position="576"/>
    </location>
</feature>
<gene>
    <name evidence="2" type="ORF">FISHEDRAFT_9185</name>
</gene>
<feature type="compositionally biased region" description="Basic and acidic residues" evidence="1">
    <location>
        <begin position="551"/>
        <end position="560"/>
    </location>
</feature>
<evidence type="ECO:0000313" key="3">
    <source>
        <dbReference type="Proteomes" id="UP000054144"/>
    </source>
</evidence>
<evidence type="ECO:0000313" key="2">
    <source>
        <dbReference type="EMBL" id="KIY49997.1"/>
    </source>
</evidence>
<feature type="compositionally biased region" description="Polar residues" evidence="1">
    <location>
        <begin position="564"/>
        <end position="576"/>
    </location>
</feature>
<dbReference type="EMBL" id="KN881694">
    <property type="protein sequence ID" value="KIY49997.1"/>
    <property type="molecule type" value="Genomic_DNA"/>
</dbReference>
<name>A0A0D7AF34_9AGAR</name>
<proteinExistence type="predicted"/>
<sequence>WATNGNTQKSAGEVNLLARMLKQSNARMEDLDPDFNLSRWAAEQDKADEAVGAQPFRGFSEVSVKIDIPSGDKSVEPQPFYVPGLYCRKLTTLIEDAFAQPLADKFHFTPFRQYRDIPSPPNTSVEDETCFERIHGELYTSEAFVTEHDRVQRLDLHPDDKDCKLERVVAALMFWSDATHLADFGTAKLWPIYMFFGNLSKYERAKPTSGACHHLAYIPSLPDSFQDAAKTAHAKWSTQKQSITAHCRRDLLHAVWTYLLDDDFVRAYKFGMVIKCRDGKMRRVYPRIFTYSADYPEKVMLACIRDMGVCPCPRCLTTKDKMDLMGQAHDMHRRTTRIRKYARDLVHLARKYIYKSGFGIRSSAVEDHLLKETSLVPTLNAFSERLGIEPRDILVVDLMHEFELGIWKALFVHLIRVLYAVDSRGSLVDELDSRFRQIPTFGIDTIRRFSDNVSAMKKLAARDFEDILQCAIPAFEGLLPDPADNDRLMTLLYRTAEWHAFAKLRLHSDHTLEYFEMLTPIFGHLMRQFRDFTAMKFKTFETPREVQARQRLAARKDSRPDTQGAPSSSQKRPKTLNLNTFKWHQLGYYPETVRRVGTSDGYSTQTASTFDTTFGELAHRVAKRLYKLTNKKGAELQIAKRVRRMERSKEESEQRVLPTSMPATRRGFAMDDMAIYQPYHIPEVKNQKIDLFQFVKEHAMDPAAKDFIAKLRIHLLGRLLDRPFDSDMHGSFTADDCSHVHIAKSVHYAQTCRVHFTTYDLRRDYDLVNCRTHPFVMVKSPEGETSPFWYAQVLGIFHTNVHSSHPDACTGKFGRMDFLWVRWLGDEPDWNADCHSSRPRLHKVGFVPSDDPFAFGFLDPAVVVRGVHLIPAFNDDRVDNLLFTVDDPSVPFVGDTVCRLQGQVNDWCNYYVSHFVDRDMLMRYFGGGVGHV</sequence>
<protein>
    <submittedName>
        <fullName evidence="2">Uncharacterized protein</fullName>
    </submittedName>
</protein>
<reference evidence="2 3" key="1">
    <citation type="journal article" date="2015" name="Fungal Genet. Biol.">
        <title>Evolution of novel wood decay mechanisms in Agaricales revealed by the genome sequences of Fistulina hepatica and Cylindrobasidium torrendii.</title>
        <authorList>
            <person name="Floudas D."/>
            <person name="Held B.W."/>
            <person name="Riley R."/>
            <person name="Nagy L.G."/>
            <person name="Koehler G."/>
            <person name="Ransdell A.S."/>
            <person name="Younus H."/>
            <person name="Chow J."/>
            <person name="Chiniquy J."/>
            <person name="Lipzen A."/>
            <person name="Tritt A."/>
            <person name="Sun H."/>
            <person name="Haridas S."/>
            <person name="LaButti K."/>
            <person name="Ohm R.A."/>
            <person name="Kues U."/>
            <person name="Blanchette R.A."/>
            <person name="Grigoriev I.V."/>
            <person name="Minto R.E."/>
            <person name="Hibbett D.S."/>
        </authorList>
    </citation>
    <scope>NUCLEOTIDE SEQUENCE [LARGE SCALE GENOMIC DNA]</scope>
    <source>
        <strain evidence="2 3">ATCC 64428</strain>
    </source>
</reference>
<keyword evidence="3" id="KW-1185">Reference proteome</keyword>
<organism evidence="2 3">
    <name type="scientific">Fistulina hepatica ATCC 64428</name>
    <dbReference type="NCBI Taxonomy" id="1128425"/>
    <lineage>
        <taxon>Eukaryota</taxon>
        <taxon>Fungi</taxon>
        <taxon>Dikarya</taxon>
        <taxon>Basidiomycota</taxon>
        <taxon>Agaricomycotina</taxon>
        <taxon>Agaricomycetes</taxon>
        <taxon>Agaricomycetidae</taxon>
        <taxon>Agaricales</taxon>
        <taxon>Fistulinaceae</taxon>
        <taxon>Fistulina</taxon>
    </lineage>
</organism>
<dbReference type="InterPro" id="IPR041078">
    <property type="entry name" value="Plavaka"/>
</dbReference>
<evidence type="ECO:0000256" key="1">
    <source>
        <dbReference type="SAM" id="MobiDB-lite"/>
    </source>
</evidence>
<accession>A0A0D7AF34</accession>
<dbReference type="Proteomes" id="UP000054144">
    <property type="component" value="Unassembled WGS sequence"/>
</dbReference>
<feature type="non-terminal residue" evidence="2">
    <location>
        <position position="932"/>
    </location>
</feature>
<feature type="non-terminal residue" evidence="2">
    <location>
        <position position="1"/>
    </location>
</feature>
<dbReference type="AlphaFoldDB" id="A0A0D7AF34"/>